<protein>
    <recommendedName>
        <fullName evidence="3">Tetratricopeptide repeat protein</fullName>
    </recommendedName>
</protein>
<evidence type="ECO:0000313" key="2">
    <source>
        <dbReference type="Proteomes" id="UP001195660"/>
    </source>
</evidence>
<sequence length="496" mass="56156">MQEFSSLSIEQLPAVFARLEALFLLDIEQAYIASSAVLARCKQLKVPDATMAKMLLIHSKMLWGKGQYHAAFYSVVLTLKKIRESSTFELKSEAFLWRGLCNLSLKRHVVAVEDFTYAVELALEYSQISIAIEAYVNISQIYFFAGQLDTAKEILIIGYRLAVLLNDHKQITKSGIFLANTLNDIGDYENALYLLRQIEASALQHGDMTWVVEVGKTIAISYVALGRFELAELYFESMLAIADFNNALWAKAITLLSYGDFLIQQSRYAEGVDCLLKADEGVNHFDNGYLQQKIAYLKVLAYKADKDFKSALLEMKKYKRFSDAIFSSDLLSDLKGKGLNLSRLDRSRKKISKTRQDFEQMLDLISPGESRSRYQQFQYRCANASIDIPILHLQFSGVSVVQGQFLQKISALLREFCLGDSTWTKLPNLAYLLILEDSNDSTDELISKLKEMIIDFPWAWHGLSAPQIEVTEITSQQASELLQPIKKGGIEIELLI</sequence>
<dbReference type="InterPro" id="IPR011990">
    <property type="entry name" value="TPR-like_helical_dom_sf"/>
</dbReference>
<keyword evidence="2" id="KW-1185">Reference proteome</keyword>
<name>A0ABS2C9E9_9NEIS</name>
<dbReference type="RefSeq" id="WP_203569306.1">
    <property type="nucleotide sequence ID" value="NZ_WOFE01000001.1"/>
</dbReference>
<proteinExistence type="predicted"/>
<gene>
    <name evidence="1" type="ORF">GM173_00085</name>
</gene>
<evidence type="ECO:0000313" key="1">
    <source>
        <dbReference type="EMBL" id="MBM5569976.1"/>
    </source>
</evidence>
<dbReference type="SUPFAM" id="SSF48452">
    <property type="entry name" value="TPR-like"/>
    <property type="match status" value="2"/>
</dbReference>
<evidence type="ECO:0008006" key="3">
    <source>
        <dbReference type="Google" id="ProtNLM"/>
    </source>
</evidence>
<dbReference type="Gene3D" id="1.25.40.10">
    <property type="entry name" value="Tetratricopeptide repeat domain"/>
    <property type="match status" value="2"/>
</dbReference>
<reference evidence="1 2" key="1">
    <citation type="submission" date="2019-11" db="EMBL/GenBank/DDBJ databases">
        <title>Novel Deefgea species.</title>
        <authorList>
            <person name="Han J.-H."/>
        </authorList>
    </citation>
    <scope>NUCLEOTIDE SEQUENCE [LARGE SCALE GENOMIC DNA]</scope>
    <source>
        <strain evidence="1 2">LMG 24817</strain>
    </source>
</reference>
<comment type="caution">
    <text evidence="1">The sequence shown here is derived from an EMBL/GenBank/DDBJ whole genome shotgun (WGS) entry which is preliminary data.</text>
</comment>
<organism evidence="1 2">
    <name type="scientific">Deefgea chitinilytica</name>
    <dbReference type="NCBI Taxonomy" id="570276"/>
    <lineage>
        <taxon>Bacteria</taxon>
        <taxon>Pseudomonadati</taxon>
        <taxon>Pseudomonadota</taxon>
        <taxon>Betaproteobacteria</taxon>
        <taxon>Neisseriales</taxon>
        <taxon>Chitinibacteraceae</taxon>
        <taxon>Deefgea</taxon>
    </lineage>
</organism>
<accession>A0ABS2C9E9</accession>
<dbReference type="Proteomes" id="UP001195660">
    <property type="component" value="Unassembled WGS sequence"/>
</dbReference>
<dbReference type="EMBL" id="WOFE01000001">
    <property type="protein sequence ID" value="MBM5569976.1"/>
    <property type="molecule type" value="Genomic_DNA"/>
</dbReference>